<dbReference type="Proteomes" id="UP000744676">
    <property type="component" value="Unassembled WGS sequence"/>
</dbReference>
<organism evidence="1 2">
    <name type="scientific">Geotrichum galactomycetum</name>
    <dbReference type="NCBI Taxonomy" id="27317"/>
    <lineage>
        <taxon>Eukaryota</taxon>
        <taxon>Fungi</taxon>
        <taxon>Dikarya</taxon>
        <taxon>Ascomycota</taxon>
        <taxon>Saccharomycotina</taxon>
        <taxon>Dipodascomycetes</taxon>
        <taxon>Dipodascales</taxon>
        <taxon>Dipodascaceae</taxon>
        <taxon>Geotrichum</taxon>
    </lineage>
</organism>
<gene>
    <name evidence="1" type="ORF">D0Z00_002301</name>
</gene>
<dbReference type="EMBL" id="QVQA01000060">
    <property type="protein sequence ID" value="KAF5097700.1"/>
    <property type="molecule type" value="Genomic_DNA"/>
</dbReference>
<reference evidence="1 2" key="1">
    <citation type="journal article" date="2020" name="Front. Microbiol.">
        <title>Phenotypic and Genetic Characterization of the Cheese Ripening Yeast Geotrichum candidum.</title>
        <authorList>
            <person name="Perkins V."/>
            <person name="Vignola S."/>
            <person name="Lessard M.H."/>
            <person name="Plante P.L."/>
            <person name="Corbeil J."/>
            <person name="Dugat-Bony E."/>
            <person name="Frenette M."/>
            <person name="Labrie S."/>
        </authorList>
    </citation>
    <scope>NUCLEOTIDE SEQUENCE [LARGE SCALE GENOMIC DNA]</scope>
    <source>
        <strain evidence="1 2">LMA-1147</strain>
    </source>
</reference>
<sequence>MPGDKKSQSAVAAKSILKSNLAFKMAKLPEAVSVKPASYIQIKPNPKVLQKLAPKPNGCTNQKAQQKGTNLHKNNADSDSDLSSSSDEESEGYANEREEEMDTDSSTSSSEDEEDTIKFEEDDDLNSDSEEEDEASAEKKTFAFDFIPKAQQSSLEAKQEEEDDSNQEEEEEEEEESEEEVPKQKIHTTTKYKLLELHQDPKDHGSRPDSQIIKAWPTGARNSRGLLNSGVTCYMNSAIQLFFHIPPFVHFMQDVFKNKVKEISKTSVTKDLANLYHKVNDPSITRNIYPAAIIKRLDDINPMMSMWQQEDAHEYFMSLLSRVQEDTVPPGKKLRTSIIHDIFGGTYEQKVTCQTCHSVSTTHQDFYDLPVSFSAKEKKQKSRFTLQGAVREFFSPVVIKHERNSGYDCEKCKKMTTGIAASKIEDPSEYLVVNIKRFNFKEKSSRKIKDAIQYPMDLDLTEYSLTPEVPLKYKLIGVTLHEGRTTSSGHYVAFCNQPNKTWALYDDESVRKTNEKAVLKHQEAAYFLLYARLTPVAETTTTTTTVKEKKTPKVKAEKSIEKVTNGNSSSGAGDSVNAATSDNSHLRKRKRLSMPESSTIANGHKTSEEPPSPKKLSTMTTKRRSKSLPANLSKKTILSSSSSLPGHHHHGHNSSSNGKFKGSSSSPHTSFANLSKKLARKREERKRAKRRNSNGEISLAEKLLAKSKKKKSNKHAASIITNGNGTTTKSNNVLSASIKKRKLDSEIDMIFGK</sequence>
<accession>A0ACB6V4F3</accession>
<proteinExistence type="predicted"/>
<comment type="caution">
    <text evidence="1">The sequence shown here is derived from an EMBL/GenBank/DDBJ whole genome shotgun (WGS) entry which is preliminary data.</text>
</comment>
<evidence type="ECO:0000313" key="2">
    <source>
        <dbReference type="Proteomes" id="UP000744676"/>
    </source>
</evidence>
<protein>
    <submittedName>
        <fullName evidence="1">Uncharacterized protein</fullName>
    </submittedName>
</protein>
<evidence type="ECO:0000313" key="1">
    <source>
        <dbReference type="EMBL" id="KAF5097700.1"/>
    </source>
</evidence>
<keyword evidence="2" id="KW-1185">Reference proteome</keyword>
<name>A0ACB6V4F3_9ASCO</name>